<dbReference type="PANTHER" id="PTHR34386:SF1">
    <property type="entry name" value="GLUTAREDOXIN-LIKE PROTEIN NRDH"/>
    <property type="match status" value="1"/>
</dbReference>
<dbReference type="CDD" id="cd02976">
    <property type="entry name" value="NrdH"/>
    <property type="match status" value="1"/>
</dbReference>
<accession>A0A7V9YY69</accession>
<comment type="caution">
    <text evidence="2">The sequence shown here is derived from an EMBL/GenBank/DDBJ whole genome shotgun (WGS) entry which is preliminary data.</text>
</comment>
<dbReference type="PANTHER" id="PTHR34386">
    <property type="entry name" value="GLUTAREDOXIN"/>
    <property type="match status" value="1"/>
</dbReference>
<sequence>MNEKKVTVYTQPDCPPCKVVKEFLRHHQIDFEEFDVSKDKAARNRLINVYRSYSTPTIVVGDEVVTGFDLPALEKILGL</sequence>
<dbReference type="PROSITE" id="PS51354">
    <property type="entry name" value="GLUTAREDOXIN_2"/>
    <property type="match status" value="1"/>
</dbReference>
<dbReference type="SUPFAM" id="SSF52833">
    <property type="entry name" value="Thioredoxin-like"/>
    <property type="match status" value="1"/>
</dbReference>
<dbReference type="RefSeq" id="WP_181536528.1">
    <property type="nucleotide sequence ID" value="NZ_JACDUU010000002.1"/>
</dbReference>
<name>A0A7V9YY69_9BACL</name>
<dbReference type="EMBL" id="JACDUU010000002">
    <property type="protein sequence ID" value="MBA2870617.1"/>
    <property type="molecule type" value="Genomic_DNA"/>
</dbReference>
<organism evidence="2 3">
    <name type="scientific">[Anoxybacillus] calidus</name>
    <dbReference type="NCBI Taxonomy" id="575178"/>
    <lineage>
        <taxon>Bacteria</taxon>
        <taxon>Bacillati</taxon>
        <taxon>Bacillota</taxon>
        <taxon>Bacilli</taxon>
        <taxon>Bacillales</taxon>
        <taxon>Anoxybacillaceae</taxon>
        <taxon>Paranoxybacillus</taxon>
    </lineage>
</organism>
<dbReference type="Proteomes" id="UP000580891">
    <property type="component" value="Unassembled WGS sequence"/>
</dbReference>
<dbReference type="Pfam" id="PF00462">
    <property type="entry name" value="Glutaredoxin"/>
    <property type="match status" value="1"/>
</dbReference>
<dbReference type="InterPro" id="IPR011911">
    <property type="entry name" value="GlrX_YruB"/>
</dbReference>
<proteinExistence type="predicted"/>
<dbReference type="Gene3D" id="3.40.30.10">
    <property type="entry name" value="Glutaredoxin"/>
    <property type="match status" value="1"/>
</dbReference>
<reference evidence="2 3" key="1">
    <citation type="submission" date="2020-07" db="EMBL/GenBank/DDBJ databases">
        <title>Genomic Encyclopedia of Type Strains, Phase IV (KMG-IV): sequencing the most valuable type-strain genomes for metagenomic binning, comparative biology and taxonomic classification.</title>
        <authorList>
            <person name="Goeker M."/>
        </authorList>
    </citation>
    <scope>NUCLEOTIDE SEQUENCE [LARGE SCALE GENOMIC DNA]</scope>
    <source>
        <strain evidence="2 3">DSM 25220</strain>
    </source>
</reference>
<dbReference type="InterPro" id="IPR036249">
    <property type="entry name" value="Thioredoxin-like_sf"/>
</dbReference>
<dbReference type="InterPro" id="IPR002109">
    <property type="entry name" value="Glutaredoxin"/>
</dbReference>
<dbReference type="InterPro" id="IPR051548">
    <property type="entry name" value="Grx-like_ET"/>
</dbReference>
<feature type="domain" description="Glutaredoxin" evidence="1">
    <location>
        <begin position="6"/>
        <end position="65"/>
    </location>
</feature>
<dbReference type="GO" id="GO:0009055">
    <property type="term" value="F:electron transfer activity"/>
    <property type="evidence" value="ECO:0007669"/>
    <property type="project" value="TreeGrafter"/>
</dbReference>
<dbReference type="AlphaFoldDB" id="A0A7V9YY69"/>
<keyword evidence="3" id="KW-1185">Reference proteome</keyword>
<evidence type="ECO:0000313" key="2">
    <source>
        <dbReference type="EMBL" id="MBA2870617.1"/>
    </source>
</evidence>
<evidence type="ECO:0000259" key="1">
    <source>
        <dbReference type="Pfam" id="PF00462"/>
    </source>
</evidence>
<dbReference type="GO" id="GO:0045454">
    <property type="term" value="P:cell redox homeostasis"/>
    <property type="evidence" value="ECO:0007669"/>
    <property type="project" value="TreeGrafter"/>
</dbReference>
<evidence type="ECO:0000313" key="3">
    <source>
        <dbReference type="Proteomes" id="UP000580891"/>
    </source>
</evidence>
<protein>
    <submittedName>
        <fullName evidence="2">Glutaredoxin-like YruB-family protein</fullName>
    </submittedName>
</protein>
<dbReference type="NCBIfam" id="TIGR02196">
    <property type="entry name" value="GlrX_YruB"/>
    <property type="match status" value="1"/>
</dbReference>
<gene>
    <name evidence="2" type="ORF">HNQ85_000887</name>
</gene>